<dbReference type="InterPro" id="IPR037914">
    <property type="entry name" value="SpoVT-AbrB_sf"/>
</dbReference>
<evidence type="ECO:0000313" key="1">
    <source>
        <dbReference type="EMBL" id="SES90949.1"/>
    </source>
</evidence>
<name>A0A1I0A9X6_9EURY</name>
<dbReference type="AlphaFoldDB" id="A0A1I0A9X6"/>
<keyword evidence="2" id="KW-1185">Reference proteome</keyword>
<proteinExistence type="predicted"/>
<gene>
    <name evidence="1" type="ORF">SAMN04488587_1516</name>
</gene>
<evidence type="ECO:0000313" key="2">
    <source>
        <dbReference type="Proteomes" id="UP000243338"/>
    </source>
</evidence>
<sequence>MTEKYIQKNENVITRKLYCRTGAGMRVQIPAVLATLAGLKGNEDVQLDLENGKIVITPVSDLLVKAMEIKC</sequence>
<dbReference type="EMBL" id="FOHQ01000004">
    <property type="protein sequence ID" value="SES90949.1"/>
    <property type="molecule type" value="Genomic_DNA"/>
</dbReference>
<dbReference type="Proteomes" id="UP000243338">
    <property type="component" value="Unassembled WGS sequence"/>
</dbReference>
<organism evidence="1 2">
    <name type="scientific">Methanococcoides vulcani</name>
    <dbReference type="NCBI Taxonomy" id="1353158"/>
    <lineage>
        <taxon>Archaea</taxon>
        <taxon>Methanobacteriati</taxon>
        <taxon>Methanobacteriota</taxon>
        <taxon>Stenosarchaea group</taxon>
        <taxon>Methanomicrobia</taxon>
        <taxon>Methanosarcinales</taxon>
        <taxon>Methanosarcinaceae</taxon>
        <taxon>Methanococcoides</taxon>
    </lineage>
</organism>
<dbReference type="Gene3D" id="2.10.260.10">
    <property type="match status" value="1"/>
</dbReference>
<evidence type="ECO:0008006" key="3">
    <source>
        <dbReference type="Google" id="ProtNLM"/>
    </source>
</evidence>
<reference evidence="2" key="1">
    <citation type="submission" date="2016-10" db="EMBL/GenBank/DDBJ databases">
        <authorList>
            <person name="Varghese N."/>
            <person name="Submissions S."/>
        </authorList>
    </citation>
    <scope>NUCLEOTIDE SEQUENCE [LARGE SCALE GENOMIC DNA]</scope>
    <source>
        <strain evidence="2">SLH 33</strain>
    </source>
</reference>
<dbReference type="SUPFAM" id="SSF89447">
    <property type="entry name" value="AbrB/MazE/MraZ-like"/>
    <property type="match status" value="1"/>
</dbReference>
<protein>
    <recommendedName>
        <fullName evidence="3">SpoVT-AbrB domain-containing protein</fullName>
    </recommendedName>
</protein>
<dbReference type="RefSeq" id="WP_135643961.1">
    <property type="nucleotide sequence ID" value="NZ_CAAGSJ010000002.1"/>
</dbReference>
<dbReference type="OrthoDB" id="381121at2157"/>
<accession>A0A1I0A9X6</accession>